<sequence>MLKSYGDGAICLDFIHGINLKTVLVLDDKREGFPFIITPFTLEELRLAIEGQRVKKSPGEDNIHVEFLKHMSDTVKNTLLCIFNRIWKTGLVPAQWKRAVVIPILKKNKDPKQLSSYRPISLTSIIGNTMKNLILNGLNWYLEDRNLIVNEQAGFRKNRSTTDLSQIVKDALDILTAVYVDFKSAYDTVWREKLH</sequence>
<evidence type="ECO:0000313" key="3">
    <source>
        <dbReference type="Proteomes" id="UP001054837"/>
    </source>
</evidence>
<dbReference type="Pfam" id="PF00078">
    <property type="entry name" value="RVT_1"/>
    <property type="match status" value="1"/>
</dbReference>
<accession>A0AAV4QB09</accession>
<dbReference type="PANTHER" id="PTHR19446">
    <property type="entry name" value="REVERSE TRANSCRIPTASES"/>
    <property type="match status" value="1"/>
</dbReference>
<evidence type="ECO:0000313" key="2">
    <source>
        <dbReference type="EMBL" id="GIY06574.1"/>
    </source>
</evidence>
<organism evidence="2 3">
    <name type="scientific">Caerostris darwini</name>
    <dbReference type="NCBI Taxonomy" id="1538125"/>
    <lineage>
        <taxon>Eukaryota</taxon>
        <taxon>Metazoa</taxon>
        <taxon>Ecdysozoa</taxon>
        <taxon>Arthropoda</taxon>
        <taxon>Chelicerata</taxon>
        <taxon>Arachnida</taxon>
        <taxon>Araneae</taxon>
        <taxon>Araneomorphae</taxon>
        <taxon>Entelegynae</taxon>
        <taxon>Araneoidea</taxon>
        <taxon>Araneidae</taxon>
        <taxon>Caerostris</taxon>
    </lineage>
</organism>
<name>A0AAV4QB09_9ARAC</name>
<keyword evidence="2" id="KW-0548">Nucleotidyltransferase</keyword>
<dbReference type="SUPFAM" id="SSF56672">
    <property type="entry name" value="DNA/RNA polymerases"/>
    <property type="match status" value="1"/>
</dbReference>
<dbReference type="EMBL" id="BPLQ01004232">
    <property type="protein sequence ID" value="GIY06574.1"/>
    <property type="molecule type" value="Genomic_DNA"/>
</dbReference>
<dbReference type="Proteomes" id="UP001054837">
    <property type="component" value="Unassembled WGS sequence"/>
</dbReference>
<reference evidence="2 3" key="1">
    <citation type="submission" date="2021-06" db="EMBL/GenBank/DDBJ databases">
        <title>Caerostris darwini draft genome.</title>
        <authorList>
            <person name="Kono N."/>
            <person name="Arakawa K."/>
        </authorList>
    </citation>
    <scope>NUCLEOTIDE SEQUENCE [LARGE SCALE GENOMIC DNA]</scope>
</reference>
<dbReference type="InterPro" id="IPR043502">
    <property type="entry name" value="DNA/RNA_pol_sf"/>
</dbReference>
<comment type="caution">
    <text evidence="2">The sequence shown here is derived from an EMBL/GenBank/DDBJ whole genome shotgun (WGS) entry which is preliminary data.</text>
</comment>
<keyword evidence="3" id="KW-1185">Reference proteome</keyword>
<proteinExistence type="predicted"/>
<protein>
    <submittedName>
        <fullName evidence="2">RNA-directed DNA polymerase from transposon BS</fullName>
    </submittedName>
</protein>
<dbReference type="InterPro" id="IPR000477">
    <property type="entry name" value="RT_dom"/>
</dbReference>
<keyword evidence="2" id="KW-0695">RNA-directed DNA polymerase</keyword>
<gene>
    <name evidence="2" type="primary">RTase_416</name>
    <name evidence="2" type="ORF">CDAR_487251</name>
</gene>
<dbReference type="AlphaFoldDB" id="A0AAV4QB09"/>
<evidence type="ECO:0000259" key="1">
    <source>
        <dbReference type="Pfam" id="PF00078"/>
    </source>
</evidence>
<feature type="domain" description="Reverse transcriptase" evidence="1">
    <location>
        <begin position="108"/>
        <end position="194"/>
    </location>
</feature>
<keyword evidence="2" id="KW-0808">Transferase</keyword>
<dbReference type="GO" id="GO:0003964">
    <property type="term" value="F:RNA-directed DNA polymerase activity"/>
    <property type="evidence" value="ECO:0007669"/>
    <property type="project" value="UniProtKB-KW"/>
</dbReference>